<dbReference type="GeneTree" id="ENSGT00390000015366"/>
<evidence type="ECO:0000256" key="13">
    <source>
        <dbReference type="SAM" id="Phobius"/>
    </source>
</evidence>
<keyword evidence="4" id="KW-1003">Cell membrane</keyword>
<evidence type="ECO:0000256" key="1">
    <source>
        <dbReference type="ARBA" id="ARBA00004272"/>
    </source>
</evidence>
<evidence type="ECO:0000256" key="2">
    <source>
        <dbReference type="ARBA" id="ARBA00009082"/>
    </source>
</evidence>
<evidence type="ECO:0000256" key="9">
    <source>
        <dbReference type="ARBA" id="ARBA00023136"/>
    </source>
</evidence>
<sequence length="309" mass="35598">MAFYEVYTHPALIRYKTSVCTKATLFLVVVLCLTYIPPLLVAYRSQGFWIKRSTYEEQPVVKFQYQTLLVAATSTLGDYVAWSTYPNLNNMLGANLRIPAVSVREEDQNQDGKLDLLLFQLQLPLKPEEQVYSVQLLLTFSYQLFRMSTVVMQSMAYVQYSSSVPGAKLFINGDLRLQQRIPLPHRGLYSIYNVSVIDGNSPFASAYDLESIVRSYQDRNLTTVLYCPMPVWTVGRAAGSPFELKAEIRYPMEVISYRPGFWETIKFAWIQYVSVLLIFIWVFERIQRFVFQNQVLTTITLPVGKPHLS</sequence>
<keyword evidence="11" id="KW-0966">Cell projection</keyword>
<dbReference type="GO" id="GO:0032880">
    <property type="term" value="P:regulation of protein localization"/>
    <property type="evidence" value="ECO:0007669"/>
    <property type="project" value="TreeGrafter"/>
</dbReference>
<accession>A0A3Q1HQH1</accession>
<evidence type="ECO:0000313" key="15">
    <source>
        <dbReference type="Proteomes" id="UP000265040"/>
    </source>
</evidence>
<keyword evidence="8" id="KW-0969">Cilium</keyword>
<proteinExistence type="inferred from homology"/>
<dbReference type="RefSeq" id="XP_026221795.1">
    <property type="nucleotide sequence ID" value="XM_026366010.1"/>
</dbReference>
<reference evidence="14" key="2">
    <citation type="submission" date="2025-08" db="UniProtKB">
        <authorList>
            <consortium name="Ensembl"/>
        </authorList>
    </citation>
    <scope>IDENTIFICATION</scope>
</reference>
<gene>
    <name evidence="14" type="primary">TMEM231</name>
</gene>
<evidence type="ECO:0000256" key="4">
    <source>
        <dbReference type="ARBA" id="ARBA00022475"/>
    </source>
</evidence>
<feature type="transmembrane region" description="Helical" evidence="13">
    <location>
        <begin position="267"/>
        <end position="283"/>
    </location>
</feature>
<keyword evidence="15" id="KW-1185">Reference proteome</keyword>
<dbReference type="InterPro" id="IPR019306">
    <property type="entry name" value="TMEM231"/>
</dbReference>
<dbReference type="GO" id="GO:0035869">
    <property type="term" value="C:ciliary transition zone"/>
    <property type="evidence" value="ECO:0007669"/>
    <property type="project" value="TreeGrafter"/>
</dbReference>
<keyword evidence="7 13" id="KW-1133">Transmembrane helix</keyword>
<comment type="function">
    <text evidence="12">Transmembrane component of the tectonic-like complex, a complex localized at the transition zone of primary cilia and acting as a barrier that prevents diffusion of transmembrane proteins between the cilia and plasma membranes. Required for ciliogenesis and sonic hedgehog/SHH signaling.</text>
</comment>
<feature type="transmembrane region" description="Helical" evidence="13">
    <location>
        <begin position="23"/>
        <end position="43"/>
    </location>
</feature>
<reference evidence="14" key="1">
    <citation type="submission" date="2021-04" db="EMBL/GenBank/DDBJ databases">
        <authorList>
            <consortium name="Wellcome Sanger Institute Data Sharing"/>
        </authorList>
    </citation>
    <scope>NUCLEOTIDE SEQUENCE [LARGE SCALE GENOMIC DNA]</scope>
</reference>
<dbReference type="Proteomes" id="UP000265040">
    <property type="component" value="Chromosome 6"/>
</dbReference>
<evidence type="ECO:0000256" key="11">
    <source>
        <dbReference type="ARBA" id="ARBA00023273"/>
    </source>
</evidence>
<dbReference type="STRING" id="64144.ENSATEP00000009920"/>
<evidence type="ECO:0000256" key="8">
    <source>
        <dbReference type="ARBA" id="ARBA00023069"/>
    </source>
</evidence>
<dbReference type="GO" id="GO:0060170">
    <property type="term" value="C:ciliary membrane"/>
    <property type="evidence" value="ECO:0007669"/>
    <property type="project" value="UniProtKB-SubCell"/>
</dbReference>
<protein>
    <recommendedName>
        <fullName evidence="3">Transmembrane protein 231</fullName>
    </recommendedName>
</protein>
<keyword evidence="9 13" id="KW-0472">Membrane</keyword>
<evidence type="ECO:0000256" key="7">
    <source>
        <dbReference type="ARBA" id="ARBA00022989"/>
    </source>
</evidence>
<evidence type="ECO:0000256" key="12">
    <source>
        <dbReference type="ARBA" id="ARBA00024803"/>
    </source>
</evidence>
<comment type="subcellular location">
    <subcellularLocation>
        <location evidence="1">Cell projection</location>
        <location evidence="1">Cilium membrane</location>
        <topology evidence="1">Multi-pass membrane protein</topology>
    </subcellularLocation>
</comment>
<evidence type="ECO:0000256" key="3">
    <source>
        <dbReference type="ARBA" id="ARBA00015087"/>
    </source>
</evidence>
<dbReference type="Pfam" id="PF10149">
    <property type="entry name" value="TM231"/>
    <property type="match status" value="1"/>
</dbReference>
<dbReference type="OrthoDB" id="426438at2759"/>
<dbReference type="GO" id="GO:0060271">
    <property type="term" value="P:cilium assembly"/>
    <property type="evidence" value="ECO:0007669"/>
    <property type="project" value="TreeGrafter"/>
</dbReference>
<keyword evidence="6" id="KW-0970">Cilium biogenesis/degradation</keyword>
<dbReference type="PANTHER" id="PTHR14605:SF1">
    <property type="entry name" value="TRANSMEMBRANE PROTEIN 231"/>
    <property type="match status" value="1"/>
</dbReference>
<evidence type="ECO:0000313" key="14">
    <source>
        <dbReference type="Ensembl" id="ENSATEP00000009920.1"/>
    </source>
</evidence>
<dbReference type="InParanoid" id="A0A3Q1HQH1"/>
<dbReference type="GeneID" id="113166074"/>
<dbReference type="FunCoup" id="A0A3Q1HQH1">
    <property type="interactions" value="442"/>
</dbReference>
<dbReference type="AlphaFoldDB" id="A0A3Q1HQH1"/>
<keyword evidence="5 13" id="KW-0812">Transmembrane</keyword>
<reference evidence="14" key="3">
    <citation type="submission" date="2025-09" db="UniProtKB">
        <authorList>
            <consortium name="Ensembl"/>
        </authorList>
    </citation>
    <scope>IDENTIFICATION</scope>
</reference>
<organism evidence="14 15">
    <name type="scientific">Anabas testudineus</name>
    <name type="common">Climbing perch</name>
    <name type="synonym">Anthias testudineus</name>
    <dbReference type="NCBI Taxonomy" id="64144"/>
    <lineage>
        <taxon>Eukaryota</taxon>
        <taxon>Metazoa</taxon>
        <taxon>Chordata</taxon>
        <taxon>Craniata</taxon>
        <taxon>Vertebrata</taxon>
        <taxon>Euteleostomi</taxon>
        <taxon>Actinopterygii</taxon>
        <taxon>Neopterygii</taxon>
        <taxon>Teleostei</taxon>
        <taxon>Neoteleostei</taxon>
        <taxon>Acanthomorphata</taxon>
        <taxon>Anabantaria</taxon>
        <taxon>Anabantiformes</taxon>
        <taxon>Anabantoidei</taxon>
        <taxon>Anabantidae</taxon>
        <taxon>Anabas</taxon>
    </lineage>
</organism>
<evidence type="ECO:0000256" key="5">
    <source>
        <dbReference type="ARBA" id="ARBA00022692"/>
    </source>
</evidence>
<keyword evidence="10" id="KW-0325">Glycoprotein</keyword>
<evidence type="ECO:0000256" key="6">
    <source>
        <dbReference type="ARBA" id="ARBA00022794"/>
    </source>
</evidence>
<name>A0A3Q1HQH1_ANATE</name>
<dbReference type="Ensembl" id="ENSATET00000010096.3">
    <property type="protein sequence ID" value="ENSATEP00000009920.1"/>
    <property type="gene ID" value="ENSATEG00000006991.3"/>
</dbReference>
<dbReference type="PANTHER" id="PTHR14605">
    <property type="entry name" value="CHST5 PROTEIN"/>
    <property type="match status" value="1"/>
</dbReference>
<dbReference type="OMA" id="PALYTRY"/>
<evidence type="ECO:0000256" key="10">
    <source>
        <dbReference type="ARBA" id="ARBA00023180"/>
    </source>
</evidence>
<comment type="similarity">
    <text evidence="2">Belongs to the TMEM231 family.</text>
</comment>